<sequence length="55" mass="6216">MVNLSAECSKFHSGVRTVKNQLHTTTKRTLRILTTPQDREQRSKPRHTLTAVQGG</sequence>
<name>A0A139WMK7_TRICA</name>
<protein>
    <submittedName>
        <fullName evidence="2">Uncharacterized protein</fullName>
    </submittedName>
</protein>
<dbReference type="InParanoid" id="A0A139WMK7"/>
<gene>
    <name evidence="2" type="primary">AUGUSTUS-3.0.2_32164</name>
    <name evidence="2" type="ORF">TcasGA2_TC032164</name>
</gene>
<feature type="region of interest" description="Disordered" evidence="1">
    <location>
        <begin position="34"/>
        <end position="55"/>
    </location>
</feature>
<evidence type="ECO:0000313" key="3">
    <source>
        <dbReference type="Proteomes" id="UP000007266"/>
    </source>
</evidence>
<reference evidence="2 3" key="1">
    <citation type="journal article" date="2008" name="Nature">
        <title>The genome of the model beetle and pest Tribolium castaneum.</title>
        <authorList>
            <consortium name="Tribolium Genome Sequencing Consortium"/>
            <person name="Richards S."/>
            <person name="Gibbs R.A."/>
            <person name="Weinstock G.M."/>
            <person name="Brown S.J."/>
            <person name="Denell R."/>
            <person name="Beeman R.W."/>
            <person name="Gibbs R."/>
            <person name="Beeman R.W."/>
            <person name="Brown S.J."/>
            <person name="Bucher G."/>
            <person name="Friedrich M."/>
            <person name="Grimmelikhuijzen C.J."/>
            <person name="Klingler M."/>
            <person name="Lorenzen M."/>
            <person name="Richards S."/>
            <person name="Roth S."/>
            <person name="Schroder R."/>
            <person name="Tautz D."/>
            <person name="Zdobnov E.M."/>
            <person name="Muzny D."/>
            <person name="Gibbs R.A."/>
            <person name="Weinstock G.M."/>
            <person name="Attaway T."/>
            <person name="Bell S."/>
            <person name="Buhay C.J."/>
            <person name="Chandrabose M.N."/>
            <person name="Chavez D."/>
            <person name="Clerk-Blankenburg K.P."/>
            <person name="Cree A."/>
            <person name="Dao M."/>
            <person name="Davis C."/>
            <person name="Chacko J."/>
            <person name="Dinh H."/>
            <person name="Dugan-Rocha S."/>
            <person name="Fowler G."/>
            <person name="Garner T.T."/>
            <person name="Garnes J."/>
            <person name="Gnirke A."/>
            <person name="Hawes A."/>
            <person name="Hernandez J."/>
            <person name="Hines S."/>
            <person name="Holder M."/>
            <person name="Hume J."/>
            <person name="Jhangiani S.N."/>
            <person name="Joshi V."/>
            <person name="Khan Z.M."/>
            <person name="Jackson L."/>
            <person name="Kovar C."/>
            <person name="Kowis A."/>
            <person name="Lee S."/>
            <person name="Lewis L.R."/>
            <person name="Margolis J."/>
            <person name="Morgan M."/>
            <person name="Nazareth L.V."/>
            <person name="Nguyen N."/>
            <person name="Okwuonu G."/>
            <person name="Parker D."/>
            <person name="Richards S."/>
            <person name="Ruiz S.J."/>
            <person name="Santibanez J."/>
            <person name="Savard J."/>
            <person name="Scherer S.E."/>
            <person name="Schneider B."/>
            <person name="Sodergren E."/>
            <person name="Tautz D."/>
            <person name="Vattahil S."/>
            <person name="Villasana D."/>
            <person name="White C.S."/>
            <person name="Wright R."/>
            <person name="Park Y."/>
            <person name="Beeman R.W."/>
            <person name="Lord J."/>
            <person name="Oppert B."/>
            <person name="Lorenzen M."/>
            <person name="Brown S."/>
            <person name="Wang L."/>
            <person name="Savard J."/>
            <person name="Tautz D."/>
            <person name="Richards S."/>
            <person name="Weinstock G."/>
            <person name="Gibbs R.A."/>
            <person name="Liu Y."/>
            <person name="Worley K."/>
            <person name="Weinstock G."/>
            <person name="Elsik C.G."/>
            <person name="Reese J.T."/>
            <person name="Elhaik E."/>
            <person name="Landan G."/>
            <person name="Graur D."/>
            <person name="Arensburger P."/>
            <person name="Atkinson P."/>
            <person name="Beeman R.W."/>
            <person name="Beidler J."/>
            <person name="Brown S.J."/>
            <person name="Demuth J.P."/>
            <person name="Drury D.W."/>
            <person name="Du Y.Z."/>
            <person name="Fujiwara H."/>
            <person name="Lorenzen M."/>
            <person name="Maselli V."/>
            <person name="Osanai M."/>
            <person name="Park Y."/>
            <person name="Robertson H.M."/>
            <person name="Tu Z."/>
            <person name="Wang J.J."/>
            <person name="Wang S."/>
            <person name="Richards S."/>
            <person name="Song H."/>
            <person name="Zhang L."/>
            <person name="Sodergren E."/>
            <person name="Werner D."/>
            <person name="Stanke M."/>
            <person name="Morgenstern B."/>
            <person name="Solovyev V."/>
            <person name="Kosarev P."/>
            <person name="Brown G."/>
            <person name="Chen H.C."/>
            <person name="Ermolaeva O."/>
            <person name="Hlavina W."/>
            <person name="Kapustin Y."/>
            <person name="Kiryutin B."/>
            <person name="Kitts P."/>
            <person name="Maglott D."/>
            <person name="Pruitt K."/>
            <person name="Sapojnikov V."/>
            <person name="Souvorov A."/>
            <person name="Mackey A.J."/>
            <person name="Waterhouse R.M."/>
            <person name="Wyder S."/>
            <person name="Zdobnov E.M."/>
            <person name="Zdobnov E.M."/>
            <person name="Wyder S."/>
            <person name="Kriventseva E.V."/>
            <person name="Kadowaki T."/>
            <person name="Bork P."/>
            <person name="Aranda M."/>
            <person name="Bao R."/>
            <person name="Beermann A."/>
            <person name="Berns N."/>
            <person name="Bolognesi R."/>
            <person name="Bonneton F."/>
            <person name="Bopp D."/>
            <person name="Brown S.J."/>
            <person name="Bucher G."/>
            <person name="Butts T."/>
            <person name="Chaumot A."/>
            <person name="Denell R.E."/>
            <person name="Ferrier D.E."/>
            <person name="Friedrich M."/>
            <person name="Gordon C.M."/>
            <person name="Jindra M."/>
            <person name="Klingler M."/>
            <person name="Lan Q."/>
            <person name="Lattorff H.M."/>
            <person name="Laudet V."/>
            <person name="von Levetsow C."/>
            <person name="Liu Z."/>
            <person name="Lutz R."/>
            <person name="Lynch J.A."/>
            <person name="da Fonseca R.N."/>
            <person name="Posnien N."/>
            <person name="Reuter R."/>
            <person name="Roth S."/>
            <person name="Savard J."/>
            <person name="Schinko J.B."/>
            <person name="Schmitt C."/>
            <person name="Schoppmeier M."/>
            <person name="Schroder R."/>
            <person name="Shippy T.D."/>
            <person name="Simonnet F."/>
            <person name="Marques-Souza H."/>
            <person name="Tautz D."/>
            <person name="Tomoyasu Y."/>
            <person name="Trauner J."/>
            <person name="Van der Zee M."/>
            <person name="Vervoort M."/>
            <person name="Wittkopp N."/>
            <person name="Wimmer E.A."/>
            <person name="Yang X."/>
            <person name="Jones A.K."/>
            <person name="Sattelle D.B."/>
            <person name="Ebert P.R."/>
            <person name="Nelson D."/>
            <person name="Scott J.G."/>
            <person name="Beeman R.W."/>
            <person name="Muthukrishnan S."/>
            <person name="Kramer K.J."/>
            <person name="Arakane Y."/>
            <person name="Beeman R.W."/>
            <person name="Zhu Q."/>
            <person name="Hogenkamp D."/>
            <person name="Dixit R."/>
            <person name="Oppert B."/>
            <person name="Jiang H."/>
            <person name="Zou Z."/>
            <person name="Marshall J."/>
            <person name="Elpidina E."/>
            <person name="Vinokurov K."/>
            <person name="Oppert C."/>
            <person name="Zou Z."/>
            <person name="Evans J."/>
            <person name="Lu Z."/>
            <person name="Zhao P."/>
            <person name="Sumathipala N."/>
            <person name="Altincicek B."/>
            <person name="Vilcinskas A."/>
            <person name="Williams M."/>
            <person name="Hultmark D."/>
            <person name="Hetru C."/>
            <person name="Jiang H."/>
            <person name="Grimmelikhuijzen C.J."/>
            <person name="Hauser F."/>
            <person name="Cazzamali G."/>
            <person name="Williamson M."/>
            <person name="Park Y."/>
            <person name="Li B."/>
            <person name="Tanaka Y."/>
            <person name="Predel R."/>
            <person name="Neupert S."/>
            <person name="Schachtner J."/>
            <person name="Verleyen P."/>
            <person name="Raible F."/>
            <person name="Bork P."/>
            <person name="Friedrich M."/>
            <person name="Walden K.K."/>
            <person name="Robertson H.M."/>
            <person name="Angeli S."/>
            <person name="Foret S."/>
            <person name="Bucher G."/>
            <person name="Schuetz S."/>
            <person name="Maleszka R."/>
            <person name="Wimmer E.A."/>
            <person name="Beeman R.W."/>
            <person name="Lorenzen M."/>
            <person name="Tomoyasu Y."/>
            <person name="Miller S.C."/>
            <person name="Grossmann D."/>
            <person name="Bucher G."/>
        </authorList>
    </citation>
    <scope>NUCLEOTIDE SEQUENCE [LARGE SCALE GENOMIC DNA]</scope>
    <source>
        <strain evidence="2 3">Georgia GA2</strain>
    </source>
</reference>
<organism evidence="2 3">
    <name type="scientific">Tribolium castaneum</name>
    <name type="common">Red flour beetle</name>
    <dbReference type="NCBI Taxonomy" id="7070"/>
    <lineage>
        <taxon>Eukaryota</taxon>
        <taxon>Metazoa</taxon>
        <taxon>Ecdysozoa</taxon>
        <taxon>Arthropoda</taxon>
        <taxon>Hexapoda</taxon>
        <taxon>Insecta</taxon>
        <taxon>Pterygota</taxon>
        <taxon>Neoptera</taxon>
        <taxon>Endopterygota</taxon>
        <taxon>Coleoptera</taxon>
        <taxon>Polyphaga</taxon>
        <taxon>Cucujiformia</taxon>
        <taxon>Tenebrionidae</taxon>
        <taxon>Tenebrionidae incertae sedis</taxon>
        <taxon>Tribolium</taxon>
    </lineage>
</organism>
<evidence type="ECO:0000256" key="1">
    <source>
        <dbReference type="SAM" id="MobiDB-lite"/>
    </source>
</evidence>
<reference evidence="2 3" key="2">
    <citation type="journal article" date="2010" name="Nucleic Acids Res.">
        <title>BeetleBase in 2010: revisions to provide comprehensive genomic information for Tribolium castaneum.</title>
        <authorList>
            <person name="Kim H.S."/>
            <person name="Murphy T."/>
            <person name="Xia J."/>
            <person name="Caragea D."/>
            <person name="Park Y."/>
            <person name="Beeman R.W."/>
            <person name="Lorenzen M.D."/>
            <person name="Butcher S."/>
            <person name="Manak J.R."/>
            <person name="Brown S.J."/>
        </authorList>
    </citation>
    <scope>GENOME REANNOTATION</scope>
    <source>
        <strain evidence="2 3">Georgia GA2</strain>
    </source>
</reference>
<dbReference type="EMBL" id="KQ971312">
    <property type="protein sequence ID" value="KYB29269.1"/>
    <property type="molecule type" value="Genomic_DNA"/>
</dbReference>
<evidence type="ECO:0000313" key="2">
    <source>
        <dbReference type="EMBL" id="KYB29269.1"/>
    </source>
</evidence>
<dbReference type="Proteomes" id="UP000007266">
    <property type="component" value="Linkage group 2"/>
</dbReference>
<keyword evidence="3" id="KW-1185">Reference proteome</keyword>
<dbReference type="AlphaFoldDB" id="A0A139WMK7"/>
<proteinExistence type="predicted"/>
<accession>A0A139WMK7</accession>